<name>A0A1I2QX66_9BACL</name>
<dbReference type="Pfam" id="PF11148">
    <property type="entry name" value="DUF2922"/>
    <property type="match status" value="1"/>
</dbReference>
<dbReference type="InterPro" id="IPR021321">
    <property type="entry name" value="DUF2922"/>
</dbReference>
<dbReference type="AlphaFoldDB" id="A0A1I2QX66"/>
<keyword evidence="2" id="KW-1185">Reference proteome</keyword>
<proteinExistence type="predicted"/>
<dbReference type="Proteomes" id="UP000198752">
    <property type="component" value="Unassembled WGS sequence"/>
</dbReference>
<evidence type="ECO:0008006" key="3">
    <source>
        <dbReference type="Google" id="ProtNLM"/>
    </source>
</evidence>
<accession>A0A1I2QX66</accession>
<dbReference type="RefSeq" id="WP_093671337.1">
    <property type="nucleotide sequence ID" value="NZ_FOOY01000008.1"/>
</dbReference>
<gene>
    <name evidence="1" type="ORF">SAMN02982927_01359</name>
</gene>
<reference evidence="2" key="1">
    <citation type="submission" date="2016-10" db="EMBL/GenBank/DDBJ databases">
        <authorList>
            <person name="Varghese N."/>
            <person name="Submissions S."/>
        </authorList>
    </citation>
    <scope>NUCLEOTIDE SEQUENCE [LARGE SCALE GENOMIC DNA]</scope>
    <source>
        <strain evidence="2">ATCC 700379</strain>
    </source>
</reference>
<protein>
    <recommendedName>
        <fullName evidence="3">DUF2922 domain-containing protein</fullName>
    </recommendedName>
</protein>
<organism evidence="1 2">
    <name type="scientific">Sporolactobacillus nakayamae</name>
    <dbReference type="NCBI Taxonomy" id="269670"/>
    <lineage>
        <taxon>Bacteria</taxon>
        <taxon>Bacillati</taxon>
        <taxon>Bacillota</taxon>
        <taxon>Bacilli</taxon>
        <taxon>Bacillales</taxon>
        <taxon>Sporolactobacillaceae</taxon>
        <taxon>Sporolactobacillus</taxon>
    </lineage>
</organism>
<dbReference type="STRING" id="269670.SAMN02982927_01359"/>
<dbReference type="OrthoDB" id="2454247at2"/>
<evidence type="ECO:0000313" key="2">
    <source>
        <dbReference type="Proteomes" id="UP000198752"/>
    </source>
</evidence>
<sequence>MKKLNLVFLNAEGKSVTLSLNDPIEPADPVAIKDAMTTIISENVFHSLGGDLTAVKSARISENNTTAIELGE</sequence>
<dbReference type="EMBL" id="FOOY01000008">
    <property type="protein sequence ID" value="SFG32303.1"/>
    <property type="molecule type" value="Genomic_DNA"/>
</dbReference>
<evidence type="ECO:0000313" key="1">
    <source>
        <dbReference type="EMBL" id="SFG32303.1"/>
    </source>
</evidence>